<evidence type="ECO:0000256" key="1">
    <source>
        <dbReference type="SAM" id="Phobius"/>
    </source>
</evidence>
<sequence>MLSKLKTFIKKDQDGAVSVDWVVLTAAIIGLAVGTVIVVQTSTVDLADRTSDGIADQIVGAVDIGTSNTGSGS</sequence>
<evidence type="ECO:0000313" key="3">
    <source>
        <dbReference type="Proteomes" id="UP001281305"/>
    </source>
</evidence>
<dbReference type="RefSeq" id="WP_317054596.1">
    <property type="nucleotide sequence ID" value="NZ_CP146606.1"/>
</dbReference>
<protein>
    <recommendedName>
        <fullName evidence="4">Pilus assembly protein</fullName>
    </recommendedName>
</protein>
<gene>
    <name evidence="2" type="ORF">RZS32_016200</name>
</gene>
<dbReference type="Proteomes" id="UP001281305">
    <property type="component" value="Chromosome"/>
</dbReference>
<keyword evidence="3" id="KW-1185">Reference proteome</keyword>
<reference evidence="2 3" key="1">
    <citation type="submission" date="2024-02" db="EMBL/GenBank/DDBJ databases">
        <title>Roseovarius strain W115 nov., isolated from a marine algae.</title>
        <authorList>
            <person name="Lee M.W."/>
            <person name="Lee J.K."/>
            <person name="Kim J.M."/>
            <person name="Choi D.G."/>
            <person name="Baek J.H."/>
            <person name="Bayburt H."/>
            <person name="Jung J.J."/>
            <person name="Han D.M."/>
            <person name="Jeon C.O."/>
        </authorList>
    </citation>
    <scope>NUCLEOTIDE SEQUENCE [LARGE SCALE GENOMIC DNA]</scope>
    <source>
        <strain evidence="2 3">W115</strain>
    </source>
</reference>
<name>A0ABZ2TFK3_9RHOB</name>
<feature type="transmembrane region" description="Helical" evidence="1">
    <location>
        <begin position="21"/>
        <end position="39"/>
    </location>
</feature>
<organism evidence="2 3">
    <name type="scientific">Roseovarius rhodophyticola</name>
    <dbReference type="NCBI Taxonomy" id="3080827"/>
    <lineage>
        <taxon>Bacteria</taxon>
        <taxon>Pseudomonadati</taxon>
        <taxon>Pseudomonadota</taxon>
        <taxon>Alphaproteobacteria</taxon>
        <taxon>Rhodobacterales</taxon>
        <taxon>Roseobacteraceae</taxon>
        <taxon>Roseovarius</taxon>
    </lineage>
</organism>
<accession>A0ABZ2TFK3</accession>
<keyword evidence="1" id="KW-0472">Membrane</keyword>
<evidence type="ECO:0008006" key="4">
    <source>
        <dbReference type="Google" id="ProtNLM"/>
    </source>
</evidence>
<proteinExistence type="predicted"/>
<evidence type="ECO:0000313" key="2">
    <source>
        <dbReference type="EMBL" id="WYK17910.1"/>
    </source>
</evidence>
<keyword evidence="1" id="KW-0812">Transmembrane</keyword>
<dbReference type="EMBL" id="CP146606">
    <property type="protein sequence ID" value="WYK17910.1"/>
    <property type="molecule type" value="Genomic_DNA"/>
</dbReference>
<keyword evidence="1" id="KW-1133">Transmembrane helix</keyword>